<feature type="transmembrane region" description="Helical" evidence="6">
    <location>
        <begin position="6"/>
        <end position="31"/>
    </location>
</feature>
<dbReference type="PANTHER" id="PTHR30238">
    <property type="entry name" value="MEMBRANE BOUND PREDICTED REDOX MODULATOR"/>
    <property type="match status" value="1"/>
</dbReference>
<keyword evidence="5 6" id="KW-0472">Membrane</keyword>
<feature type="transmembrane region" description="Helical" evidence="6">
    <location>
        <begin position="167"/>
        <end position="185"/>
    </location>
</feature>
<feature type="transmembrane region" description="Helical" evidence="6">
    <location>
        <begin position="137"/>
        <end position="155"/>
    </location>
</feature>
<keyword evidence="8" id="KW-1185">Reference proteome</keyword>
<evidence type="ECO:0000256" key="4">
    <source>
        <dbReference type="ARBA" id="ARBA00022989"/>
    </source>
</evidence>
<evidence type="ECO:0000256" key="3">
    <source>
        <dbReference type="ARBA" id="ARBA00022692"/>
    </source>
</evidence>
<dbReference type="RefSeq" id="WP_079426672.1">
    <property type="nucleotide sequence ID" value="NZ_MZGV01000048.1"/>
</dbReference>
<evidence type="ECO:0000256" key="1">
    <source>
        <dbReference type="ARBA" id="ARBA00004141"/>
    </source>
</evidence>
<dbReference type="Pfam" id="PF03741">
    <property type="entry name" value="TerC"/>
    <property type="match status" value="1"/>
</dbReference>
<evidence type="ECO:0000256" key="2">
    <source>
        <dbReference type="ARBA" id="ARBA00007511"/>
    </source>
</evidence>
<feature type="transmembrane region" description="Helical" evidence="6">
    <location>
        <begin position="197"/>
        <end position="216"/>
    </location>
</feature>
<proteinExistence type="inferred from homology"/>
<evidence type="ECO:0000256" key="5">
    <source>
        <dbReference type="ARBA" id="ARBA00023136"/>
    </source>
</evidence>
<dbReference type="InterPro" id="IPR022301">
    <property type="entry name" value="Integral_membrane_YjbE"/>
</dbReference>
<protein>
    <submittedName>
        <fullName evidence="7">Integral membrane protein TerC family protein</fullName>
    </submittedName>
</protein>
<feature type="transmembrane region" description="Helical" evidence="6">
    <location>
        <begin position="43"/>
        <end position="66"/>
    </location>
</feature>
<dbReference type="PANTHER" id="PTHR30238:SF4">
    <property type="entry name" value="SLL1022 PROTEIN"/>
    <property type="match status" value="1"/>
</dbReference>
<dbReference type="NCBIfam" id="TIGR03717">
    <property type="entry name" value="R_switched_YjbE"/>
    <property type="match status" value="1"/>
</dbReference>
<organism evidence="7 8">
    <name type="scientific">Clostridium oryzae</name>
    <dbReference type="NCBI Taxonomy" id="1450648"/>
    <lineage>
        <taxon>Bacteria</taxon>
        <taxon>Bacillati</taxon>
        <taxon>Bacillota</taxon>
        <taxon>Clostridia</taxon>
        <taxon>Eubacteriales</taxon>
        <taxon>Clostridiaceae</taxon>
        <taxon>Clostridium</taxon>
    </lineage>
</organism>
<evidence type="ECO:0000313" key="8">
    <source>
        <dbReference type="Proteomes" id="UP000190080"/>
    </source>
</evidence>
<accession>A0A1V4IHE2</accession>
<comment type="caution">
    <text evidence="7">The sequence shown here is derived from an EMBL/GenBank/DDBJ whole genome shotgun (WGS) entry which is preliminary data.</text>
</comment>
<dbReference type="InterPro" id="IPR005496">
    <property type="entry name" value="Integral_membrane_TerC"/>
</dbReference>
<dbReference type="Proteomes" id="UP000190080">
    <property type="component" value="Unassembled WGS sequence"/>
</dbReference>
<keyword evidence="3 6" id="KW-0812">Transmembrane</keyword>
<gene>
    <name evidence="7" type="ORF">CLORY_33900</name>
</gene>
<reference evidence="7 8" key="1">
    <citation type="submission" date="2017-03" db="EMBL/GenBank/DDBJ databases">
        <title>Genome sequence of Clostridium oryzae DSM 28571.</title>
        <authorList>
            <person name="Poehlein A."/>
            <person name="Daniel R."/>
        </authorList>
    </citation>
    <scope>NUCLEOTIDE SEQUENCE [LARGE SCALE GENOMIC DNA]</scope>
    <source>
        <strain evidence="7 8">DSM 28571</strain>
    </source>
</reference>
<evidence type="ECO:0000256" key="6">
    <source>
        <dbReference type="SAM" id="Phobius"/>
    </source>
</evidence>
<dbReference type="GO" id="GO:0016020">
    <property type="term" value="C:membrane"/>
    <property type="evidence" value="ECO:0007669"/>
    <property type="project" value="UniProtKB-SubCell"/>
</dbReference>
<evidence type="ECO:0000313" key="7">
    <source>
        <dbReference type="EMBL" id="OPJ59234.1"/>
    </source>
</evidence>
<name>A0A1V4IHE2_9CLOT</name>
<comment type="similarity">
    <text evidence="2">Belongs to the TerC family.</text>
</comment>
<dbReference type="EMBL" id="MZGV01000048">
    <property type="protein sequence ID" value="OPJ59234.1"/>
    <property type="molecule type" value="Genomic_DNA"/>
</dbReference>
<sequence>MDKILYLIMSILQITLLDIVLSGDNVSVIALAIRKLPEKKAKIASLIGISGAVTMRILFSCIITLIMQIQWLPVKLIGGLLLIKITWDLTYNQEEEEKGNVDSNKTLWKAAFTIIIADVSMSLDNVIAIAAAAKGNVWLIIFGIMMSVPIIFLGSSYVAKLMKKYKIIIYVGGSLLAYTAVNMITDDKFVACYLNSQISTILPFIFGLIVILYGLYDVKKVGNSYK</sequence>
<keyword evidence="4 6" id="KW-1133">Transmembrane helix</keyword>
<dbReference type="AlphaFoldDB" id="A0A1V4IHE2"/>
<comment type="subcellular location">
    <subcellularLocation>
        <location evidence="1">Membrane</location>
        <topology evidence="1">Multi-pass membrane protein</topology>
    </subcellularLocation>
</comment>